<dbReference type="GO" id="GO:0009098">
    <property type="term" value="P:L-leucine biosynthetic process"/>
    <property type="evidence" value="ECO:0007669"/>
    <property type="project" value="InterPro"/>
</dbReference>
<keyword evidence="12" id="KW-1185">Reference proteome</keyword>
<reference evidence="11 12" key="1">
    <citation type="submission" date="2020-07" db="EMBL/GenBank/DDBJ databases">
        <title>Sequencing the genomes of 1000 actinobacteria strains.</title>
        <authorList>
            <person name="Klenk H.-P."/>
        </authorList>
    </citation>
    <scope>NUCLEOTIDE SEQUENCE [LARGE SCALE GENOMIC DNA]</scope>
    <source>
        <strain evidence="11 12">DSM 44121</strain>
    </source>
</reference>
<evidence type="ECO:0000256" key="9">
    <source>
        <dbReference type="RuleBase" id="RU003523"/>
    </source>
</evidence>
<organism evidence="11 12">
    <name type="scientific">Promicromonospora sukumoe</name>
    <dbReference type="NCBI Taxonomy" id="88382"/>
    <lineage>
        <taxon>Bacteria</taxon>
        <taxon>Bacillati</taxon>
        <taxon>Actinomycetota</taxon>
        <taxon>Actinomycetes</taxon>
        <taxon>Micrococcales</taxon>
        <taxon>Promicromonosporaceae</taxon>
        <taxon>Promicromonospora</taxon>
    </lineage>
</organism>
<keyword evidence="4" id="KW-0412">Isoleucine biosynthesis</keyword>
<dbReference type="SUPFAM" id="SSF51569">
    <property type="entry name" value="Aldolase"/>
    <property type="match status" value="1"/>
</dbReference>
<evidence type="ECO:0000256" key="7">
    <source>
        <dbReference type="ARBA" id="ARBA00048263"/>
    </source>
</evidence>
<dbReference type="Gene3D" id="3.20.20.70">
    <property type="entry name" value="Aldolase class I"/>
    <property type="match status" value="1"/>
</dbReference>
<dbReference type="GO" id="GO:0009097">
    <property type="term" value="P:isoleucine biosynthetic process"/>
    <property type="evidence" value="ECO:0007669"/>
    <property type="project" value="UniProtKB-UniRule"/>
</dbReference>
<evidence type="ECO:0000256" key="6">
    <source>
        <dbReference type="ARBA" id="ARBA00023304"/>
    </source>
</evidence>
<dbReference type="InterPro" id="IPR013709">
    <property type="entry name" value="2-isopropylmalate_synth_dimer"/>
</dbReference>
<proteinExistence type="inferred from homology"/>
<dbReference type="InterPro" id="IPR013785">
    <property type="entry name" value="Aldolase_TIM"/>
</dbReference>
<dbReference type="InterPro" id="IPR000891">
    <property type="entry name" value="PYR_CT"/>
</dbReference>
<keyword evidence="11" id="KW-0012">Acyltransferase</keyword>
<keyword evidence="6" id="KW-0100">Branched-chain amino acid biosynthesis</keyword>
<comment type="pathway">
    <text evidence="1">Amino-acid biosynthesis; L-isoleucine biosynthesis; 2-oxobutanoate from pyruvate: step 1/3.</text>
</comment>
<evidence type="ECO:0000313" key="11">
    <source>
        <dbReference type="EMBL" id="MBA8809786.1"/>
    </source>
</evidence>
<dbReference type="GO" id="GO:0043714">
    <property type="term" value="F:(R)-citramalate synthase activity"/>
    <property type="evidence" value="ECO:0007669"/>
    <property type="project" value="UniProtKB-UniRule"/>
</dbReference>
<dbReference type="RefSeq" id="WP_182619006.1">
    <property type="nucleotide sequence ID" value="NZ_BAAATF010000008.1"/>
</dbReference>
<dbReference type="PANTHER" id="PTHR43538:SF1">
    <property type="entry name" value="(R)-CITRAMALATE SYNTHASE"/>
    <property type="match status" value="1"/>
</dbReference>
<dbReference type="Pfam" id="PF00682">
    <property type="entry name" value="HMGL-like"/>
    <property type="match status" value="1"/>
</dbReference>
<dbReference type="AlphaFoldDB" id="A0A7W3PFI0"/>
<evidence type="ECO:0000256" key="2">
    <source>
        <dbReference type="ARBA" id="ARBA00006154"/>
    </source>
</evidence>
<dbReference type="PROSITE" id="PS00815">
    <property type="entry name" value="AIPM_HOMOCIT_SYNTH_1"/>
    <property type="match status" value="1"/>
</dbReference>
<dbReference type="InterPro" id="IPR002034">
    <property type="entry name" value="AIPM/Hcit_synth_CS"/>
</dbReference>
<sequence>MTTASFQVYDTTLRDGAQQEGMNLSVSDKLAIAALLDELGVGYIEGGWPGAVPKDTDFFARAATELTLKNAVLAAFGATRRAGVRAGDDPQVRALLDAATPVVTLVAKSDVRHVERALKTTRTENLAMIADTVSFLVAEGRRVVLDAEHFFDGYRYDAEYATSAVRTAFDAGAEVVTLCDTNGGMLPTWVGEIVGELRARTDVGPEQLLGVHAHNDTGCAVANSLAAVEAGATHVQGTVNGYGERTGNADLVTVVANLELKAGMTLLADGGLREAARISHAISELTNISPFARQPYVGASAFAHKGGLHASAIRVDPDMYQHTDPTLVGNDMRMLVSDMAGRASIELKGRELGFDLAGQGELLSRVTNRVKEDEAAGYTFEAADASFELLLRSELGQRPDFFTVESWRAIVETVPAGSAPPSVHAPDAAAVAEATVKIRAGGERHVTTGEGNGPVNALDQALRSALSRVYPELARFELIDFKVRILDTELGTDAITRVLTETSDGERSWSTVGVGPNVVEAAWEAVTEAYVYGLLKSGVEPRP</sequence>
<dbReference type="InterPro" id="IPR036230">
    <property type="entry name" value="LeuA_allosteric_dom_sf"/>
</dbReference>
<dbReference type="PROSITE" id="PS00816">
    <property type="entry name" value="AIPM_HOMOCIT_SYNTH_2"/>
    <property type="match status" value="1"/>
</dbReference>
<dbReference type="SUPFAM" id="SSF110921">
    <property type="entry name" value="2-isopropylmalate synthase LeuA, allosteric (dimerisation) domain"/>
    <property type="match status" value="1"/>
</dbReference>
<dbReference type="PROSITE" id="PS50991">
    <property type="entry name" value="PYR_CT"/>
    <property type="match status" value="1"/>
</dbReference>
<comment type="similarity">
    <text evidence="2 9">Belongs to the alpha-IPM synthase/homocitrate synthase family.</text>
</comment>
<dbReference type="Pfam" id="PF22617">
    <property type="entry name" value="HCS_D2"/>
    <property type="match status" value="1"/>
</dbReference>
<dbReference type="UniPathway" id="UPA00047">
    <property type="reaction ID" value="UER00066"/>
</dbReference>
<comment type="caution">
    <text evidence="11">The sequence shown here is derived from an EMBL/GenBank/DDBJ whole genome shotgun (WGS) entry which is preliminary data.</text>
</comment>
<dbReference type="SMART" id="SM00917">
    <property type="entry name" value="LeuA_dimer"/>
    <property type="match status" value="1"/>
</dbReference>
<keyword evidence="3" id="KW-0028">Amino-acid biosynthesis</keyword>
<evidence type="ECO:0000259" key="10">
    <source>
        <dbReference type="PROSITE" id="PS50991"/>
    </source>
</evidence>
<dbReference type="Gene3D" id="1.10.238.260">
    <property type="match status" value="1"/>
</dbReference>
<dbReference type="InterPro" id="IPR054691">
    <property type="entry name" value="LeuA/HCS_post-cat"/>
</dbReference>
<comment type="catalytic activity">
    <reaction evidence="7">
        <text>pyruvate + acetyl-CoA + H2O = (3R)-citramalate + CoA + H(+)</text>
        <dbReference type="Rhea" id="RHEA:19045"/>
        <dbReference type="ChEBI" id="CHEBI:15361"/>
        <dbReference type="ChEBI" id="CHEBI:15377"/>
        <dbReference type="ChEBI" id="CHEBI:15378"/>
        <dbReference type="ChEBI" id="CHEBI:30934"/>
        <dbReference type="ChEBI" id="CHEBI:57287"/>
        <dbReference type="ChEBI" id="CHEBI:57288"/>
        <dbReference type="EC" id="2.3.3.21"/>
    </reaction>
</comment>
<dbReference type="Gene3D" id="3.30.160.270">
    <property type="match status" value="1"/>
</dbReference>
<evidence type="ECO:0000256" key="4">
    <source>
        <dbReference type="ARBA" id="ARBA00022624"/>
    </source>
</evidence>
<evidence type="ECO:0000256" key="3">
    <source>
        <dbReference type="ARBA" id="ARBA00022605"/>
    </source>
</evidence>
<dbReference type="EMBL" id="JACGWV010000002">
    <property type="protein sequence ID" value="MBA8809786.1"/>
    <property type="molecule type" value="Genomic_DNA"/>
</dbReference>
<dbReference type="GO" id="GO:0003852">
    <property type="term" value="F:2-isopropylmalate synthase activity"/>
    <property type="evidence" value="ECO:0007669"/>
    <property type="project" value="InterPro"/>
</dbReference>
<gene>
    <name evidence="11" type="ORF">FHX71_003762</name>
</gene>
<dbReference type="EC" id="2.3.3.21" evidence="8"/>
<protein>
    <recommendedName>
        <fullName evidence="8">Citramalate synthase</fullName>
        <ecNumber evidence="8">2.3.3.21</ecNumber>
    </recommendedName>
</protein>
<accession>A0A7W3PFI0</accession>
<dbReference type="InterPro" id="IPR005675">
    <property type="entry name" value="Citramal_synthase"/>
</dbReference>
<dbReference type="Pfam" id="PF08502">
    <property type="entry name" value="LeuA_dimer"/>
    <property type="match status" value="1"/>
</dbReference>
<dbReference type="CDD" id="cd07941">
    <property type="entry name" value="DRE_TIM_LeuA3"/>
    <property type="match status" value="1"/>
</dbReference>
<evidence type="ECO:0000256" key="1">
    <source>
        <dbReference type="ARBA" id="ARBA00004743"/>
    </source>
</evidence>
<name>A0A7W3PFI0_9MICO</name>
<evidence type="ECO:0000256" key="5">
    <source>
        <dbReference type="ARBA" id="ARBA00022679"/>
    </source>
</evidence>
<keyword evidence="5 9" id="KW-0808">Transferase</keyword>
<dbReference type="Proteomes" id="UP000540568">
    <property type="component" value="Unassembled WGS sequence"/>
</dbReference>
<evidence type="ECO:0000256" key="8">
    <source>
        <dbReference type="NCBIfam" id="TIGR00977"/>
    </source>
</evidence>
<feature type="domain" description="Pyruvate carboxyltransferase" evidence="10">
    <location>
        <begin position="6"/>
        <end position="273"/>
    </location>
</feature>
<dbReference type="NCBIfam" id="TIGR00977">
    <property type="entry name" value="citramal_synth"/>
    <property type="match status" value="1"/>
</dbReference>
<evidence type="ECO:0000313" key="12">
    <source>
        <dbReference type="Proteomes" id="UP000540568"/>
    </source>
</evidence>
<dbReference type="PANTHER" id="PTHR43538">
    <property type="entry name" value="ALPHA-IPM SYNTHASE/HOMOCITRATE SYNTHASE"/>
    <property type="match status" value="1"/>
</dbReference>